<feature type="transmembrane region" description="Helical" evidence="1">
    <location>
        <begin position="7"/>
        <end position="29"/>
    </location>
</feature>
<reference evidence="2 3" key="1">
    <citation type="journal article" date="2018" name="Nat. Genet.">
        <title>The Rosa genome provides new insights in the design of modern roses.</title>
        <authorList>
            <person name="Bendahmane M."/>
        </authorList>
    </citation>
    <scope>NUCLEOTIDE SEQUENCE [LARGE SCALE GENOMIC DNA]</scope>
    <source>
        <strain evidence="3">cv. Old Blush</strain>
    </source>
</reference>
<keyword evidence="3" id="KW-1185">Reference proteome</keyword>
<protein>
    <submittedName>
        <fullName evidence="2">Uncharacterized protein</fullName>
    </submittedName>
</protein>
<accession>A0A2P6SAS3</accession>
<gene>
    <name evidence="2" type="ORF">RchiOBHm_Chr1g0328211</name>
</gene>
<evidence type="ECO:0000256" key="1">
    <source>
        <dbReference type="SAM" id="Phobius"/>
    </source>
</evidence>
<keyword evidence="1" id="KW-0472">Membrane</keyword>
<sequence>MIIFKNAGPLIVGTFIVLVHFNSIFLFFFSPLQLKEHVELGMIFYHLLHTILTRGSNQSVFLM</sequence>
<keyword evidence="1" id="KW-0812">Transmembrane</keyword>
<organism evidence="2 3">
    <name type="scientific">Rosa chinensis</name>
    <name type="common">China rose</name>
    <dbReference type="NCBI Taxonomy" id="74649"/>
    <lineage>
        <taxon>Eukaryota</taxon>
        <taxon>Viridiplantae</taxon>
        <taxon>Streptophyta</taxon>
        <taxon>Embryophyta</taxon>
        <taxon>Tracheophyta</taxon>
        <taxon>Spermatophyta</taxon>
        <taxon>Magnoliopsida</taxon>
        <taxon>eudicotyledons</taxon>
        <taxon>Gunneridae</taxon>
        <taxon>Pentapetalae</taxon>
        <taxon>rosids</taxon>
        <taxon>fabids</taxon>
        <taxon>Rosales</taxon>
        <taxon>Rosaceae</taxon>
        <taxon>Rosoideae</taxon>
        <taxon>Rosoideae incertae sedis</taxon>
        <taxon>Rosa</taxon>
    </lineage>
</organism>
<comment type="caution">
    <text evidence="2">The sequence shown here is derived from an EMBL/GenBank/DDBJ whole genome shotgun (WGS) entry which is preliminary data.</text>
</comment>
<dbReference type="Gramene" id="PRQ55765">
    <property type="protein sequence ID" value="PRQ55765"/>
    <property type="gene ID" value="RchiOBHm_Chr1g0328211"/>
</dbReference>
<dbReference type="EMBL" id="PDCK01000039">
    <property type="protein sequence ID" value="PRQ55765.1"/>
    <property type="molecule type" value="Genomic_DNA"/>
</dbReference>
<evidence type="ECO:0000313" key="3">
    <source>
        <dbReference type="Proteomes" id="UP000238479"/>
    </source>
</evidence>
<dbReference type="AlphaFoldDB" id="A0A2P6SAS3"/>
<keyword evidence="1" id="KW-1133">Transmembrane helix</keyword>
<dbReference type="Proteomes" id="UP000238479">
    <property type="component" value="Chromosome 1"/>
</dbReference>
<name>A0A2P6SAS3_ROSCH</name>
<evidence type="ECO:0000313" key="2">
    <source>
        <dbReference type="EMBL" id="PRQ55765.1"/>
    </source>
</evidence>
<proteinExistence type="predicted"/>